<dbReference type="EMBL" id="JF937090">
    <property type="protein sequence ID" value="AEK08300.1"/>
    <property type="molecule type" value="Genomic_DNA"/>
</dbReference>
<protein>
    <submittedName>
        <fullName evidence="2">Uncharacterized protein</fullName>
    </submittedName>
</protein>
<evidence type="ECO:0000256" key="1">
    <source>
        <dbReference type="SAM" id="MobiDB-lite"/>
    </source>
</evidence>
<organism evidence="2 3">
    <name type="scientific">Mycobacterium phage Baka</name>
    <dbReference type="NCBI Taxonomy" id="2902882"/>
    <lineage>
        <taxon>Viruses</taxon>
        <taxon>Duplodnaviria</taxon>
        <taxon>Heunggongvirae</taxon>
        <taxon>Uroviricota</taxon>
        <taxon>Caudoviricetes</taxon>
        <taxon>Omegavirus</taxon>
        <taxon>Omegavirus baka</taxon>
    </lineage>
</organism>
<dbReference type="GeneID" id="40233096"/>
<dbReference type="KEGG" id="vg:40233096"/>
<proteinExistence type="predicted"/>
<name>G1D0E7_9CAUD</name>
<sequence>MLKREGPCGTLDTSSGRATRKARQNACIRVDAGAVALLRAPPYALGALRRVWDTANGNWRKTGKPGLDVPRWVRFPGILLRAKPRSGCPVEN</sequence>
<evidence type="ECO:0000313" key="2">
    <source>
        <dbReference type="EMBL" id="AEK08300.1"/>
    </source>
</evidence>
<dbReference type="RefSeq" id="YP_009636360.1">
    <property type="nucleotide sequence ID" value="NC_042316.1"/>
</dbReference>
<gene>
    <name evidence="2" type="primary">189</name>
    <name evidence="2" type="ORF">PBI_BAKA_189</name>
</gene>
<accession>G1D0E7</accession>
<dbReference type="Proteomes" id="UP000008404">
    <property type="component" value="Segment"/>
</dbReference>
<evidence type="ECO:0000313" key="3">
    <source>
        <dbReference type="Proteomes" id="UP000008404"/>
    </source>
</evidence>
<feature type="region of interest" description="Disordered" evidence="1">
    <location>
        <begin position="1"/>
        <end position="20"/>
    </location>
</feature>
<keyword evidence="3" id="KW-1185">Reference proteome</keyword>
<reference evidence="2 3" key="1">
    <citation type="journal article" date="2012" name="J. Virol.">
        <title>Complete Genome Sequences of 138 Mycobacteriophages.</title>
        <authorList>
            <consortium name="the Science Education Alliance Phage Hunters Advancing Genomics and Evolutionary Science Program"/>
            <consortium name="the KwaZulu-Natal Research Institute for Tuberculosis and HIV Mycobacterial Genetics Course Students"/>
            <consortium name="the Phage Hunters Integrating Research and Education Program"/>
            <person name="Hatfull G.F."/>
        </authorList>
    </citation>
    <scope>NUCLEOTIDE SEQUENCE [LARGE SCALE GENOMIC DNA]</scope>
    <source>
        <strain evidence="2">Baka</strain>
    </source>
</reference>